<evidence type="ECO:0000313" key="4">
    <source>
        <dbReference type="EMBL" id="SHI36974.1"/>
    </source>
</evidence>
<dbReference type="Pfam" id="PF23871">
    <property type="entry name" value="DUF7226"/>
    <property type="match status" value="1"/>
</dbReference>
<dbReference type="Proteomes" id="UP000324781">
    <property type="component" value="Unassembled WGS sequence"/>
</dbReference>
<evidence type="ECO:0000313" key="5">
    <source>
        <dbReference type="Proteomes" id="UP000324781"/>
    </source>
</evidence>
<dbReference type="InterPro" id="IPR054266">
    <property type="entry name" value="DUF6997"/>
</dbReference>
<evidence type="ECO:0000259" key="2">
    <source>
        <dbReference type="Pfam" id="PF22518"/>
    </source>
</evidence>
<evidence type="ECO:0000259" key="1">
    <source>
        <dbReference type="Pfam" id="PF22515"/>
    </source>
</evidence>
<accession>A0A1M6AKD1</accession>
<proteinExistence type="predicted"/>
<dbReference type="EMBL" id="FQZP01000001">
    <property type="protein sequence ID" value="SHI36974.1"/>
    <property type="molecule type" value="Genomic_DNA"/>
</dbReference>
<sequence>MSSLTTKNDAAWEQLFDKYDILSRVEREIAVEITAAQINEFREARLMTKFDHSRNLPELFHKNNLSILPISRGSYLISHFEAYQDIGETDSRVHRVSFPADIESIDYENITSEAMAISCAYVSGILADFVEDEKLLPTVSGRMSSDVFAFAINNSKLNRPFRVTVSNAQVEIDGGFEGACTLSVIEAKNAISDDFLIRQLYYPYRLWKNSIRKIVKPVFMIYSNGIFSLYEYVFEDPGNYNSIVLVKQKNYTVEDMDITLDDILGILHQVKPVNEPEIPFPQANSFKRVINICELLAEGGRTRDEITLNYDFDPRQTNYYTDAARYLGLVDKKRENGEVVYFLTPEGKKLSRLKYKARQLKFAELILQHHVFRETLKKALAYGHMPHKNEIVRIMKASNLFRIGSDETFERRASTISGWINWILGLLR</sequence>
<protein>
    <submittedName>
        <fullName evidence="4">Uncharacterized protein</fullName>
    </submittedName>
</protein>
<dbReference type="AlphaFoldDB" id="A0A1M6AKD1"/>
<dbReference type="InterPro" id="IPR054265">
    <property type="entry name" value="DUF6996"/>
</dbReference>
<feature type="domain" description="DUF6997" evidence="2">
    <location>
        <begin position="79"/>
        <end position="252"/>
    </location>
</feature>
<feature type="domain" description="DUF6996" evidence="1">
    <location>
        <begin position="9"/>
        <end position="77"/>
    </location>
</feature>
<dbReference type="RefSeq" id="WP_188118287.1">
    <property type="nucleotide sequence ID" value="NZ_FQZP01000001.1"/>
</dbReference>
<dbReference type="InterPro" id="IPR055650">
    <property type="entry name" value="DUF7226"/>
</dbReference>
<dbReference type="Pfam" id="PF22515">
    <property type="entry name" value="DUF6996"/>
    <property type="match status" value="1"/>
</dbReference>
<evidence type="ECO:0000259" key="3">
    <source>
        <dbReference type="Pfam" id="PF23871"/>
    </source>
</evidence>
<dbReference type="Pfam" id="PF22518">
    <property type="entry name" value="DUF6997"/>
    <property type="match status" value="1"/>
</dbReference>
<gene>
    <name evidence="4" type="ORF">SAMN05444373_100171</name>
</gene>
<feature type="domain" description="DUF7226" evidence="3">
    <location>
        <begin position="288"/>
        <end position="426"/>
    </location>
</feature>
<keyword evidence="5" id="KW-1185">Reference proteome</keyword>
<organism evidence="4 5">
    <name type="scientific">Thermoclostridium caenicola</name>
    <dbReference type="NCBI Taxonomy" id="659425"/>
    <lineage>
        <taxon>Bacteria</taxon>
        <taxon>Bacillati</taxon>
        <taxon>Bacillota</taxon>
        <taxon>Clostridia</taxon>
        <taxon>Eubacteriales</taxon>
        <taxon>Oscillospiraceae</taxon>
        <taxon>Thermoclostridium</taxon>
    </lineage>
</organism>
<reference evidence="4 5" key="1">
    <citation type="submission" date="2016-11" db="EMBL/GenBank/DDBJ databases">
        <authorList>
            <person name="Varghese N."/>
            <person name="Submissions S."/>
        </authorList>
    </citation>
    <scope>NUCLEOTIDE SEQUENCE [LARGE SCALE GENOMIC DNA]</scope>
    <source>
        <strain evidence="4 5">DSM 19027</strain>
    </source>
</reference>
<name>A0A1M6AKD1_9FIRM</name>